<dbReference type="PIRSF" id="PIRSF016482">
    <property type="entry name" value="PilO"/>
    <property type="match status" value="1"/>
</dbReference>
<organism evidence="2 3">
    <name type="scientific">Variovorax dokdonensis</name>
    <dbReference type="NCBI Taxonomy" id="344883"/>
    <lineage>
        <taxon>Bacteria</taxon>
        <taxon>Pseudomonadati</taxon>
        <taxon>Pseudomonadota</taxon>
        <taxon>Betaproteobacteria</taxon>
        <taxon>Burkholderiales</taxon>
        <taxon>Comamonadaceae</taxon>
        <taxon>Variovorax</taxon>
    </lineage>
</organism>
<dbReference type="InterPro" id="IPR007445">
    <property type="entry name" value="PilO"/>
</dbReference>
<name>A0ABT7NBU1_9BURK</name>
<dbReference type="PANTHER" id="PTHR39555">
    <property type="entry name" value="FIMBRIAL ASSEMBLY PROTEIN PILO-LIKE PROTEIN-RELATED"/>
    <property type="match status" value="1"/>
</dbReference>
<evidence type="ECO:0000313" key="2">
    <source>
        <dbReference type="EMBL" id="MDM0045393.1"/>
    </source>
</evidence>
<keyword evidence="1" id="KW-0812">Transmembrane</keyword>
<dbReference type="Gene3D" id="3.30.70.60">
    <property type="match status" value="1"/>
</dbReference>
<keyword evidence="3" id="KW-1185">Reference proteome</keyword>
<gene>
    <name evidence="2" type="ORF">QTH91_12930</name>
</gene>
<dbReference type="Proteomes" id="UP001174908">
    <property type="component" value="Unassembled WGS sequence"/>
</dbReference>
<keyword evidence="1" id="KW-0472">Membrane</keyword>
<dbReference type="InterPro" id="IPR014717">
    <property type="entry name" value="Transl_elong_EF1B/ribsomal_bS6"/>
</dbReference>
<accession>A0ABT7NBU1</accession>
<evidence type="ECO:0000313" key="3">
    <source>
        <dbReference type="Proteomes" id="UP001174908"/>
    </source>
</evidence>
<keyword evidence="1" id="KW-1133">Transmembrane helix</keyword>
<dbReference type="EMBL" id="JASZYV010000002">
    <property type="protein sequence ID" value="MDM0045393.1"/>
    <property type="molecule type" value="Genomic_DNA"/>
</dbReference>
<evidence type="ECO:0000256" key="1">
    <source>
        <dbReference type="SAM" id="Phobius"/>
    </source>
</evidence>
<dbReference type="Pfam" id="PF04350">
    <property type="entry name" value="PilO"/>
    <property type="match status" value="1"/>
</dbReference>
<feature type="transmembrane region" description="Helical" evidence="1">
    <location>
        <begin position="40"/>
        <end position="58"/>
    </location>
</feature>
<dbReference type="RefSeq" id="WP_286660470.1">
    <property type="nucleotide sequence ID" value="NZ_JASZYV010000002.1"/>
</dbReference>
<comment type="caution">
    <text evidence="2">The sequence shown here is derived from an EMBL/GenBank/DDBJ whole genome shotgun (WGS) entry which is preliminary data.</text>
</comment>
<sequence length="227" mass="25147">MARKRASRKLNIGASFQRLGDQFRGLNPNDPSVWPPLPRWCLFVLVAAAVVVALWFVWLTNSNDELEAARSKEVALRADYTKKVAQAATLDLLKKQREQVQQYVILLEKQLPSKAEMDALLSDINQAGLGRSLQFELFRPGQTSVKDYYAELPIAVRVTGAFHDMGSFAADVANLSRIVTLNNLSIAPGKDGTLTMDATAKTFRYLDPEEQAAQKRAAAAAQKGKRK</sequence>
<dbReference type="PANTHER" id="PTHR39555:SF1">
    <property type="entry name" value="TYPE IV PILUS INNER MEMBRANE COMPONENT PILO"/>
    <property type="match status" value="1"/>
</dbReference>
<reference evidence="2" key="1">
    <citation type="submission" date="2023-06" db="EMBL/GenBank/DDBJ databases">
        <authorList>
            <person name="Jiang Y."/>
            <person name="Liu Q."/>
        </authorList>
    </citation>
    <scope>NUCLEOTIDE SEQUENCE</scope>
    <source>
        <strain evidence="2">CGMCC 1.12089</strain>
    </source>
</reference>
<proteinExistence type="predicted"/>
<protein>
    <submittedName>
        <fullName evidence="2">Type 4a pilus biogenesis protein PilO</fullName>
    </submittedName>
</protein>